<dbReference type="EMBL" id="OY660866">
    <property type="protein sequence ID" value="CAJ1052721.1"/>
    <property type="molecule type" value="Genomic_DNA"/>
</dbReference>
<dbReference type="PANTHER" id="PTHR11860:SF87">
    <property type="entry name" value="CMRF35-LIKE MOLECULE 8"/>
    <property type="match status" value="1"/>
</dbReference>
<keyword evidence="3 5" id="KW-0472">Membrane</keyword>
<dbReference type="InterPro" id="IPR036179">
    <property type="entry name" value="Ig-like_dom_sf"/>
</dbReference>
<feature type="signal peptide" evidence="6">
    <location>
        <begin position="1"/>
        <end position="19"/>
    </location>
</feature>
<dbReference type="Gene3D" id="2.60.40.10">
    <property type="entry name" value="Immunoglobulins"/>
    <property type="match status" value="1"/>
</dbReference>
<keyword evidence="6" id="KW-0732">Signal</keyword>
<dbReference type="Proteomes" id="UP001178508">
    <property type="component" value="Chromosome 3"/>
</dbReference>
<accession>A0AAV1EVM1</accession>
<evidence type="ECO:0000256" key="4">
    <source>
        <dbReference type="SAM" id="MobiDB-lite"/>
    </source>
</evidence>
<feature type="transmembrane region" description="Helical" evidence="5">
    <location>
        <begin position="177"/>
        <end position="203"/>
    </location>
</feature>
<evidence type="ECO:0000313" key="9">
    <source>
        <dbReference type="Proteomes" id="UP001178508"/>
    </source>
</evidence>
<feature type="domain" description="Immunoglobulin" evidence="7">
    <location>
        <begin position="19"/>
        <end position="120"/>
    </location>
</feature>
<feature type="compositionally biased region" description="Polar residues" evidence="4">
    <location>
        <begin position="132"/>
        <end position="153"/>
    </location>
</feature>
<dbReference type="SMART" id="SM00409">
    <property type="entry name" value="IG"/>
    <property type="match status" value="1"/>
</dbReference>
<dbReference type="SUPFAM" id="SSF48726">
    <property type="entry name" value="Immunoglobulin"/>
    <property type="match status" value="1"/>
</dbReference>
<evidence type="ECO:0000256" key="5">
    <source>
        <dbReference type="SAM" id="Phobius"/>
    </source>
</evidence>
<proteinExistence type="predicted"/>
<keyword evidence="2 5" id="KW-0812">Transmembrane</keyword>
<dbReference type="InterPro" id="IPR013106">
    <property type="entry name" value="Ig_V-set"/>
</dbReference>
<sequence length="295" mass="32620">MAQLYVYFCLLSALRTVMTLTVNGRVGGHLTFKCSNWNVSSNVKHNVKYFCSNPCKNDKQIIVKAESEKSKLKDRIEIVNSGEILYVTFFNLQKSDSGKYYCGVERGGWDSYIEVDLTVKDAKPSRPKKTPETVSDMETTSPSASTNGSTVFTDMPTTNETLNMTTSIASASHGAGYALYLIVGLIGLITLLMAGLILTIRIIKKRMVDIAMPQQQPPRMDGDPDQVYQSLNPVAIDQDQVYCTIPPKQTVQDTDQVYQSLNPVTVDQDQVYCTIPPKQRKAALESMPISTSCGS</sequence>
<evidence type="ECO:0000256" key="1">
    <source>
        <dbReference type="ARBA" id="ARBA00004370"/>
    </source>
</evidence>
<evidence type="ECO:0000256" key="6">
    <source>
        <dbReference type="SAM" id="SignalP"/>
    </source>
</evidence>
<reference evidence="8" key="1">
    <citation type="submission" date="2023-08" db="EMBL/GenBank/DDBJ databases">
        <authorList>
            <person name="Alioto T."/>
            <person name="Alioto T."/>
            <person name="Gomez Garrido J."/>
        </authorList>
    </citation>
    <scope>NUCLEOTIDE SEQUENCE</scope>
</reference>
<evidence type="ECO:0000313" key="8">
    <source>
        <dbReference type="EMBL" id="CAJ1052721.1"/>
    </source>
</evidence>
<dbReference type="InterPro" id="IPR013783">
    <property type="entry name" value="Ig-like_fold"/>
</dbReference>
<dbReference type="Pfam" id="PF07686">
    <property type="entry name" value="V-set"/>
    <property type="match status" value="1"/>
</dbReference>
<feature type="chain" id="PRO_5043830287" evidence="6">
    <location>
        <begin position="20"/>
        <end position="295"/>
    </location>
</feature>
<dbReference type="PANTHER" id="PTHR11860">
    <property type="entry name" value="POLYMERIC-IMMUNOGLOBULIN RECEPTOR"/>
    <property type="match status" value="1"/>
</dbReference>
<dbReference type="AlphaFoldDB" id="A0AAV1EVM1"/>
<dbReference type="GO" id="GO:0004888">
    <property type="term" value="F:transmembrane signaling receptor activity"/>
    <property type="evidence" value="ECO:0007669"/>
    <property type="project" value="TreeGrafter"/>
</dbReference>
<keyword evidence="9" id="KW-1185">Reference proteome</keyword>
<dbReference type="InterPro" id="IPR050671">
    <property type="entry name" value="CD300_family_receptors"/>
</dbReference>
<protein>
    <submittedName>
        <fullName evidence="8">CMRF35-like molecule 5 isoform X1</fullName>
    </submittedName>
</protein>
<name>A0AAV1EVM1_XYRNO</name>
<evidence type="ECO:0000256" key="3">
    <source>
        <dbReference type="ARBA" id="ARBA00023136"/>
    </source>
</evidence>
<comment type="subcellular location">
    <subcellularLocation>
        <location evidence="1">Membrane</location>
    </subcellularLocation>
</comment>
<evidence type="ECO:0000259" key="7">
    <source>
        <dbReference type="SMART" id="SM00409"/>
    </source>
</evidence>
<gene>
    <name evidence="8" type="ORF">XNOV1_A028193</name>
</gene>
<organism evidence="8 9">
    <name type="scientific">Xyrichtys novacula</name>
    <name type="common">Pearly razorfish</name>
    <name type="synonym">Hemipteronotus novacula</name>
    <dbReference type="NCBI Taxonomy" id="13765"/>
    <lineage>
        <taxon>Eukaryota</taxon>
        <taxon>Metazoa</taxon>
        <taxon>Chordata</taxon>
        <taxon>Craniata</taxon>
        <taxon>Vertebrata</taxon>
        <taxon>Euteleostomi</taxon>
        <taxon>Actinopterygii</taxon>
        <taxon>Neopterygii</taxon>
        <taxon>Teleostei</taxon>
        <taxon>Neoteleostei</taxon>
        <taxon>Acanthomorphata</taxon>
        <taxon>Eupercaria</taxon>
        <taxon>Labriformes</taxon>
        <taxon>Labridae</taxon>
        <taxon>Xyrichtys</taxon>
    </lineage>
</organism>
<feature type="region of interest" description="Disordered" evidence="4">
    <location>
        <begin position="123"/>
        <end position="153"/>
    </location>
</feature>
<keyword evidence="5" id="KW-1133">Transmembrane helix</keyword>
<dbReference type="GO" id="GO:0005886">
    <property type="term" value="C:plasma membrane"/>
    <property type="evidence" value="ECO:0007669"/>
    <property type="project" value="TreeGrafter"/>
</dbReference>
<evidence type="ECO:0000256" key="2">
    <source>
        <dbReference type="ARBA" id="ARBA00022692"/>
    </source>
</evidence>
<dbReference type="InterPro" id="IPR003599">
    <property type="entry name" value="Ig_sub"/>
</dbReference>